<name>X1P2Z2_9ZZZZ</name>
<feature type="domain" description="Transposase IS204/IS1001/IS1096/IS1165 DDE" evidence="2">
    <location>
        <begin position="3"/>
        <end position="62"/>
    </location>
</feature>
<feature type="compositionally biased region" description="Polar residues" evidence="1">
    <location>
        <begin position="63"/>
        <end position="73"/>
    </location>
</feature>
<evidence type="ECO:0000259" key="2">
    <source>
        <dbReference type="Pfam" id="PF01610"/>
    </source>
</evidence>
<dbReference type="Pfam" id="PF01610">
    <property type="entry name" value="DDE_Tnp_ISL3"/>
    <property type="match status" value="1"/>
</dbReference>
<gene>
    <name evidence="3" type="ORF">S06H3_57901</name>
</gene>
<feature type="region of interest" description="Disordered" evidence="1">
    <location>
        <begin position="61"/>
        <end position="92"/>
    </location>
</feature>
<dbReference type="EMBL" id="BARV01037424">
    <property type="protein sequence ID" value="GAI50677.1"/>
    <property type="molecule type" value="Genomic_DNA"/>
</dbReference>
<reference evidence="3" key="1">
    <citation type="journal article" date="2014" name="Front. Microbiol.">
        <title>High frequency of phylogenetically diverse reductive dehalogenase-homologous genes in deep subseafloor sedimentary metagenomes.</title>
        <authorList>
            <person name="Kawai M."/>
            <person name="Futagami T."/>
            <person name="Toyoda A."/>
            <person name="Takaki Y."/>
            <person name="Nishi S."/>
            <person name="Hori S."/>
            <person name="Arai W."/>
            <person name="Tsubouchi T."/>
            <person name="Morono Y."/>
            <person name="Uchiyama I."/>
            <person name="Ito T."/>
            <person name="Fujiyama A."/>
            <person name="Inagaki F."/>
            <person name="Takami H."/>
        </authorList>
    </citation>
    <scope>NUCLEOTIDE SEQUENCE</scope>
    <source>
        <strain evidence="3">Expedition CK06-06</strain>
    </source>
</reference>
<evidence type="ECO:0000313" key="3">
    <source>
        <dbReference type="EMBL" id="GAI50677.1"/>
    </source>
</evidence>
<dbReference type="InterPro" id="IPR002560">
    <property type="entry name" value="Transposase_DDE"/>
</dbReference>
<comment type="caution">
    <text evidence="3">The sequence shown here is derived from an EMBL/GenBank/DDBJ whole genome shotgun (WGS) entry which is preliminary data.</text>
</comment>
<dbReference type="AlphaFoldDB" id="X1P2Z2"/>
<proteinExistence type="predicted"/>
<evidence type="ECO:0000256" key="1">
    <source>
        <dbReference type="SAM" id="MobiDB-lite"/>
    </source>
</evidence>
<sequence length="92" mass="10635">YRYPELKRAWVLKESFRAWYRETNRSWAEEMLGLLKERVEGDSLPEFKELLHTLTNWEEETLMPTSPGGSTSVAGVPSSPLKPTPPTNERDI</sequence>
<protein>
    <recommendedName>
        <fullName evidence="2">Transposase IS204/IS1001/IS1096/IS1165 DDE domain-containing protein</fullName>
    </recommendedName>
</protein>
<organism evidence="3">
    <name type="scientific">marine sediment metagenome</name>
    <dbReference type="NCBI Taxonomy" id="412755"/>
    <lineage>
        <taxon>unclassified sequences</taxon>
        <taxon>metagenomes</taxon>
        <taxon>ecological metagenomes</taxon>
    </lineage>
</organism>
<accession>X1P2Z2</accession>
<feature type="non-terminal residue" evidence="3">
    <location>
        <position position="1"/>
    </location>
</feature>